<evidence type="ECO:0000313" key="2">
    <source>
        <dbReference type="EMBL" id="OGZ46947.1"/>
    </source>
</evidence>
<organism evidence="2 3">
    <name type="scientific">Candidatus Ryanbacteria bacterium RIFCSPHIGHO2_02_FULL_45_13b</name>
    <dbReference type="NCBI Taxonomy" id="1802117"/>
    <lineage>
        <taxon>Bacteria</taxon>
        <taxon>Candidatus Ryaniibacteriota</taxon>
    </lineage>
</organism>
<gene>
    <name evidence="2" type="ORF">A3J54_01920</name>
</gene>
<accession>A0A1G2G9R6</accession>
<proteinExistence type="predicted"/>
<comment type="caution">
    <text evidence="2">The sequence shown here is derived from an EMBL/GenBank/DDBJ whole genome shotgun (WGS) entry which is preliminary data.</text>
</comment>
<dbReference type="Proteomes" id="UP000176576">
    <property type="component" value="Unassembled WGS sequence"/>
</dbReference>
<evidence type="ECO:0000313" key="3">
    <source>
        <dbReference type="Proteomes" id="UP000176576"/>
    </source>
</evidence>
<reference evidence="2 3" key="1">
    <citation type="journal article" date="2016" name="Nat. Commun.">
        <title>Thousands of microbial genomes shed light on interconnected biogeochemical processes in an aquifer system.</title>
        <authorList>
            <person name="Anantharaman K."/>
            <person name="Brown C.T."/>
            <person name="Hug L.A."/>
            <person name="Sharon I."/>
            <person name="Castelle C.J."/>
            <person name="Probst A.J."/>
            <person name="Thomas B.C."/>
            <person name="Singh A."/>
            <person name="Wilkins M.J."/>
            <person name="Karaoz U."/>
            <person name="Brodie E.L."/>
            <person name="Williams K.H."/>
            <person name="Hubbard S.S."/>
            <person name="Banfield J.F."/>
        </authorList>
    </citation>
    <scope>NUCLEOTIDE SEQUENCE [LARGE SCALE GENOMIC DNA]</scope>
</reference>
<protein>
    <recommendedName>
        <fullName evidence="1">HEPN domain-containing protein</fullName>
    </recommendedName>
</protein>
<dbReference type="SUPFAM" id="SSF81593">
    <property type="entry name" value="Nucleotidyltransferase substrate binding subunit/domain"/>
    <property type="match status" value="1"/>
</dbReference>
<dbReference type="Gene3D" id="1.20.120.330">
    <property type="entry name" value="Nucleotidyltransferases domain 2"/>
    <property type="match status" value="1"/>
</dbReference>
<dbReference type="Pfam" id="PF05168">
    <property type="entry name" value="HEPN"/>
    <property type="match status" value="1"/>
</dbReference>
<dbReference type="PROSITE" id="PS50910">
    <property type="entry name" value="HEPN"/>
    <property type="match status" value="1"/>
</dbReference>
<feature type="domain" description="HEPN" evidence="1">
    <location>
        <begin position="15"/>
        <end position="122"/>
    </location>
</feature>
<dbReference type="EMBL" id="MHNN01000004">
    <property type="protein sequence ID" value="OGZ46947.1"/>
    <property type="molecule type" value="Genomic_DNA"/>
</dbReference>
<dbReference type="SMART" id="SM00748">
    <property type="entry name" value="HEPN"/>
    <property type="match status" value="1"/>
</dbReference>
<name>A0A1G2G9R6_9BACT</name>
<evidence type="ECO:0000259" key="1">
    <source>
        <dbReference type="PROSITE" id="PS50910"/>
    </source>
</evidence>
<dbReference type="InterPro" id="IPR007842">
    <property type="entry name" value="HEPN_dom"/>
</dbReference>
<dbReference type="STRING" id="1802117.A3J54_01920"/>
<dbReference type="AlphaFoldDB" id="A0A1G2G9R6"/>
<sequence>MKLEDNVNVKAWLKVAYDDELTCISFFAHRDVPPSAACFVSQQMAEKLLKALCVFFGEELRKVHDLKKLATILEKHVSSIFNLDEEFNVLNKYYTTTRYPGDFPEGFSWQDAEKAFEAATRIKDFVLDKIKN</sequence>